<dbReference type="InterPro" id="IPR006059">
    <property type="entry name" value="SBP"/>
</dbReference>
<dbReference type="AlphaFoldDB" id="A0A1I0VEW5"/>
<proteinExistence type="inferred from homology"/>
<dbReference type="InterPro" id="IPR006311">
    <property type="entry name" value="TAT_signal"/>
</dbReference>
<keyword evidence="4" id="KW-1185">Reference proteome</keyword>
<name>A0A1I0VEW5_9RHOB</name>
<dbReference type="GO" id="GO:0042597">
    <property type="term" value="C:periplasmic space"/>
    <property type="evidence" value="ECO:0007669"/>
    <property type="project" value="UniProtKB-SubCell"/>
</dbReference>
<evidence type="ECO:0000313" key="4">
    <source>
        <dbReference type="Proteomes" id="UP000198796"/>
    </source>
</evidence>
<reference evidence="3 4" key="1">
    <citation type="submission" date="2016-10" db="EMBL/GenBank/DDBJ databases">
        <authorList>
            <person name="de Groot N.N."/>
        </authorList>
    </citation>
    <scope>NUCLEOTIDE SEQUENCE [LARGE SCALE GENOMIC DNA]</scope>
    <source>
        <strain evidence="3 4">DSM 29316</strain>
    </source>
</reference>
<comment type="subcellular location">
    <subcellularLocation>
        <location evidence="1">Periplasm</location>
    </subcellularLocation>
</comment>
<evidence type="ECO:0000256" key="1">
    <source>
        <dbReference type="ARBA" id="ARBA00004418"/>
    </source>
</evidence>
<comment type="similarity">
    <text evidence="2">Belongs to the bacterial solute-binding protein 1 family.</text>
</comment>
<evidence type="ECO:0000256" key="2">
    <source>
        <dbReference type="ARBA" id="ARBA00008520"/>
    </source>
</evidence>
<dbReference type="PROSITE" id="PS51318">
    <property type="entry name" value="TAT"/>
    <property type="match status" value="1"/>
</dbReference>
<accession>A0A1I0VEW5</accession>
<sequence length="434" mass="46750">MMTTQSRRAFLKQSGAAFGGFALTVVAGGAMAQGKTTVRFSGFVESEEQLATTLKVLKAYMAKNPDVEIVPEFSSYRAFTDKLATEAAGGNAPDMFSVNVDLLAEYAARGVLMPLTEWIPDPLDVSEYQDGSVFSCTYAGEMYAMPNDAIATAIFFNPAKFEEVGVAIPEKFYTWETLHETAVALGKEHGRGFWGIEDGGGNNLACDIFLRAGGAALFTPEHTIGFNGEDMAKWFQYWEDMRQAGGAPPADVQAQAGDNSASLGIVRGRSAMLVQTTDSFIGIGALMDTPLDLMMLPNGFAGGEMKQHLYDYAGNSTGIWKNAANKELCVDIIRFMHFDPEGVELYYTGSGMIPASTAGLEKFGSSGTPEEKKLVEYLRMLREDPAPSRRPGVGGLGGIFRRHNEAVAFGDMTALEAGNSLTAEIDGKLQALKQ</sequence>
<dbReference type="Proteomes" id="UP000198796">
    <property type="component" value="Unassembled WGS sequence"/>
</dbReference>
<dbReference type="Gene3D" id="3.40.190.10">
    <property type="entry name" value="Periplasmic binding protein-like II"/>
    <property type="match status" value="2"/>
</dbReference>
<dbReference type="InterPro" id="IPR050490">
    <property type="entry name" value="Bact_solute-bd_prot1"/>
</dbReference>
<dbReference type="RefSeq" id="WP_175501183.1">
    <property type="nucleotide sequence ID" value="NZ_FOJU01000001.1"/>
</dbReference>
<dbReference type="PANTHER" id="PTHR43649:SF12">
    <property type="entry name" value="DIACETYLCHITOBIOSE BINDING PROTEIN DASA"/>
    <property type="match status" value="1"/>
</dbReference>
<dbReference type="PANTHER" id="PTHR43649">
    <property type="entry name" value="ARABINOSE-BINDING PROTEIN-RELATED"/>
    <property type="match status" value="1"/>
</dbReference>
<dbReference type="STRING" id="871651.SAMN05421688_0521"/>
<dbReference type="Pfam" id="PF01547">
    <property type="entry name" value="SBP_bac_1"/>
    <property type="match status" value="1"/>
</dbReference>
<evidence type="ECO:0000313" key="3">
    <source>
        <dbReference type="EMBL" id="SFA74126.1"/>
    </source>
</evidence>
<gene>
    <name evidence="3" type="ORF">SAMN05421688_0521</name>
</gene>
<organism evidence="3 4">
    <name type="scientific">Poseidonocella pacifica</name>
    <dbReference type="NCBI Taxonomy" id="871651"/>
    <lineage>
        <taxon>Bacteria</taxon>
        <taxon>Pseudomonadati</taxon>
        <taxon>Pseudomonadota</taxon>
        <taxon>Alphaproteobacteria</taxon>
        <taxon>Rhodobacterales</taxon>
        <taxon>Roseobacteraceae</taxon>
        <taxon>Poseidonocella</taxon>
    </lineage>
</organism>
<protein>
    <submittedName>
        <fullName evidence="3">Carbohydrate ABC transporter substrate-binding protein, CUT1 family</fullName>
    </submittedName>
</protein>
<dbReference type="SUPFAM" id="SSF53850">
    <property type="entry name" value="Periplasmic binding protein-like II"/>
    <property type="match status" value="1"/>
</dbReference>
<dbReference type="EMBL" id="FOJU01000001">
    <property type="protein sequence ID" value="SFA74126.1"/>
    <property type="molecule type" value="Genomic_DNA"/>
</dbReference>